<dbReference type="InParanoid" id="A0A165VB87"/>
<name>A0A165VB87_9AGAM</name>
<dbReference type="Proteomes" id="UP000076761">
    <property type="component" value="Unassembled WGS sequence"/>
</dbReference>
<proteinExistence type="predicted"/>
<evidence type="ECO:0000313" key="2">
    <source>
        <dbReference type="EMBL" id="KZT29436.1"/>
    </source>
</evidence>
<feature type="compositionally biased region" description="Basic residues" evidence="1">
    <location>
        <begin position="183"/>
        <end position="195"/>
    </location>
</feature>
<feature type="compositionally biased region" description="Pro residues" evidence="1">
    <location>
        <begin position="86"/>
        <end position="98"/>
    </location>
</feature>
<reference evidence="2 3" key="1">
    <citation type="journal article" date="2016" name="Mol. Biol. Evol.">
        <title>Comparative Genomics of Early-Diverging Mushroom-Forming Fungi Provides Insights into the Origins of Lignocellulose Decay Capabilities.</title>
        <authorList>
            <person name="Nagy L.G."/>
            <person name="Riley R."/>
            <person name="Tritt A."/>
            <person name="Adam C."/>
            <person name="Daum C."/>
            <person name="Floudas D."/>
            <person name="Sun H."/>
            <person name="Yadav J.S."/>
            <person name="Pangilinan J."/>
            <person name="Larsson K.H."/>
            <person name="Matsuura K."/>
            <person name="Barry K."/>
            <person name="Labutti K."/>
            <person name="Kuo R."/>
            <person name="Ohm R.A."/>
            <person name="Bhattacharya S.S."/>
            <person name="Shirouzu T."/>
            <person name="Yoshinaga Y."/>
            <person name="Martin F.M."/>
            <person name="Grigoriev I.V."/>
            <person name="Hibbett D.S."/>
        </authorList>
    </citation>
    <scope>NUCLEOTIDE SEQUENCE [LARGE SCALE GENOMIC DNA]</scope>
    <source>
        <strain evidence="2 3">HHB14362 ss-1</strain>
    </source>
</reference>
<feature type="region of interest" description="Disordered" evidence="1">
    <location>
        <begin position="1"/>
        <end position="122"/>
    </location>
</feature>
<organism evidence="2 3">
    <name type="scientific">Neolentinus lepideus HHB14362 ss-1</name>
    <dbReference type="NCBI Taxonomy" id="1314782"/>
    <lineage>
        <taxon>Eukaryota</taxon>
        <taxon>Fungi</taxon>
        <taxon>Dikarya</taxon>
        <taxon>Basidiomycota</taxon>
        <taxon>Agaricomycotina</taxon>
        <taxon>Agaricomycetes</taxon>
        <taxon>Gloeophyllales</taxon>
        <taxon>Gloeophyllaceae</taxon>
        <taxon>Neolentinus</taxon>
    </lineage>
</organism>
<dbReference type="OrthoDB" id="3071436at2759"/>
<feature type="region of interest" description="Disordered" evidence="1">
    <location>
        <begin position="166"/>
        <end position="195"/>
    </location>
</feature>
<evidence type="ECO:0000313" key="3">
    <source>
        <dbReference type="Proteomes" id="UP000076761"/>
    </source>
</evidence>
<accession>A0A165VB87</accession>
<protein>
    <submittedName>
        <fullName evidence="2">Uncharacterized protein</fullName>
    </submittedName>
</protein>
<keyword evidence="3" id="KW-1185">Reference proteome</keyword>
<feature type="compositionally biased region" description="Low complexity" evidence="1">
    <location>
        <begin position="33"/>
        <end position="47"/>
    </location>
</feature>
<dbReference type="EMBL" id="KV425554">
    <property type="protein sequence ID" value="KZT29436.1"/>
    <property type="molecule type" value="Genomic_DNA"/>
</dbReference>
<evidence type="ECO:0000256" key="1">
    <source>
        <dbReference type="SAM" id="MobiDB-lite"/>
    </source>
</evidence>
<gene>
    <name evidence="2" type="ORF">NEOLEDRAFT_1145172</name>
</gene>
<sequence>MSPTRYSLRSQARVPPQTVLRGRGGPHGRDPLTSDSESTASAPTSTSGRTYAQVAAVHSPLKSPIRAAKEANAPVTNVPFTGVPSTPGPRPRTPPPEAGPSRSKGKMPDPCNWGMGGIDDSDLNVEAQHDRMETWNAVRDVQMLSPDPVDRTDQIAKLKAQLAALEGEERAESVPRKIESRKAKMRKSAKPRKHEALKLTEIVSSMAKKTHQGHASQSLVPIHTRSGMKPVLELFRVFEQ</sequence>
<feature type="compositionally biased region" description="Polar residues" evidence="1">
    <location>
        <begin position="1"/>
        <end position="10"/>
    </location>
</feature>
<feature type="compositionally biased region" description="Basic and acidic residues" evidence="1">
    <location>
        <begin position="167"/>
        <end position="182"/>
    </location>
</feature>
<dbReference type="AlphaFoldDB" id="A0A165VB87"/>